<evidence type="ECO:0008006" key="4">
    <source>
        <dbReference type="Google" id="ProtNLM"/>
    </source>
</evidence>
<name>A0A1H0JMT9_9SPHI</name>
<keyword evidence="1" id="KW-0472">Membrane</keyword>
<dbReference type="RefSeq" id="WP_074612577.1">
    <property type="nucleotide sequence ID" value="NZ_FNGY01000015.1"/>
</dbReference>
<feature type="transmembrane region" description="Helical" evidence="1">
    <location>
        <begin position="164"/>
        <end position="182"/>
    </location>
</feature>
<keyword evidence="3" id="KW-1185">Reference proteome</keyword>
<feature type="transmembrane region" description="Helical" evidence="1">
    <location>
        <begin position="223"/>
        <end position="243"/>
    </location>
</feature>
<proteinExistence type="predicted"/>
<dbReference type="Proteomes" id="UP000183200">
    <property type="component" value="Unassembled WGS sequence"/>
</dbReference>
<dbReference type="OrthoDB" id="7446256at2"/>
<dbReference type="AlphaFoldDB" id="A0A1H0JMT9"/>
<keyword evidence="1" id="KW-0812">Transmembrane</keyword>
<evidence type="ECO:0000256" key="1">
    <source>
        <dbReference type="SAM" id="Phobius"/>
    </source>
</evidence>
<accession>A0A1H0JMT9</accession>
<dbReference type="InterPro" id="IPR022134">
    <property type="entry name" value="DUF3667"/>
</dbReference>
<keyword evidence="1" id="KW-1133">Transmembrane helix</keyword>
<feature type="transmembrane region" description="Helical" evidence="1">
    <location>
        <begin position="188"/>
        <end position="211"/>
    </location>
</feature>
<sequence length="251" mass="29273">MEHNCLNCKYQIIDHYCQNCGQKSSTHRYSIKHFVEHDFVHGVWHVDKGMLFTIKELFTRPGNSIREFIQGKRINYFSFVTLILLILTASSLLTPYIHFKLSDLMPHNSKAAMNSFEEFAIKYPKVLVVVTIPINSLFSFIWFRKAKLNYSENLVLNSYKAASELIIALLFTVFAIFCSNIKTLTFVYFSLIMPLIYAYGIWCYFQFYSVYGYSKKALLFRSILVILSYSLFQVVVGFAWGLVQALQHKTF</sequence>
<dbReference type="EMBL" id="FNGY01000015">
    <property type="protein sequence ID" value="SDO45117.1"/>
    <property type="molecule type" value="Genomic_DNA"/>
</dbReference>
<protein>
    <recommendedName>
        <fullName evidence="4">DUF3667 domain-containing protein</fullName>
    </recommendedName>
</protein>
<feature type="transmembrane region" description="Helical" evidence="1">
    <location>
        <begin position="76"/>
        <end position="97"/>
    </location>
</feature>
<dbReference type="Pfam" id="PF12412">
    <property type="entry name" value="DUF3667"/>
    <property type="match status" value="1"/>
</dbReference>
<gene>
    <name evidence="2" type="ORF">SAMN05421820_11524</name>
</gene>
<feature type="transmembrane region" description="Helical" evidence="1">
    <location>
        <begin position="123"/>
        <end position="143"/>
    </location>
</feature>
<organism evidence="2 3">
    <name type="scientific">Pedobacter steynii</name>
    <dbReference type="NCBI Taxonomy" id="430522"/>
    <lineage>
        <taxon>Bacteria</taxon>
        <taxon>Pseudomonadati</taxon>
        <taxon>Bacteroidota</taxon>
        <taxon>Sphingobacteriia</taxon>
        <taxon>Sphingobacteriales</taxon>
        <taxon>Sphingobacteriaceae</taxon>
        <taxon>Pedobacter</taxon>
    </lineage>
</organism>
<reference evidence="3" key="1">
    <citation type="submission" date="2016-10" db="EMBL/GenBank/DDBJ databases">
        <authorList>
            <person name="Varghese N."/>
            <person name="Submissions S."/>
        </authorList>
    </citation>
    <scope>NUCLEOTIDE SEQUENCE [LARGE SCALE GENOMIC DNA]</scope>
    <source>
        <strain evidence="3">DSM 19110</strain>
    </source>
</reference>
<evidence type="ECO:0000313" key="3">
    <source>
        <dbReference type="Proteomes" id="UP000183200"/>
    </source>
</evidence>
<evidence type="ECO:0000313" key="2">
    <source>
        <dbReference type="EMBL" id="SDO45117.1"/>
    </source>
</evidence>
<dbReference type="STRING" id="430522.BFS30_22390"/>